<proteinExistence type="predicted"/>
<reference evidence="1 2" key="1">
    <citation type="submission" date="2020-08" db="EMBL/GenBank/DDBJ databases">
        <title>Genomic Encyclopedia of Type Strains, Phase IV (KMG-IV): sequencing the most valuable type-strain genomes for metagenomic binning, comparative biology and taxonomic classification.</title>
        <authorList>
            <person name="Goeker M."/>
        </authorList>
    </citation>
    <scope>NUCLEOTIDE SEQUENCE [LARGE SCALE GENOMIC DNA]</scope>
    <source>
        <strain evidence="1 2">DSM 23562</strain>
    </source>
</reference>
<dbReference type="Proteomes" id="UP000520814">
    <property type="component" value="Unassembled WGS sequence"/>
</dbReference>
<comment type="caution">
    <text evidence="1">The sequence shown here is derived from an EMBL/GenBank/DDBJ whole genome shotgun (WGS) entry which is preliminary data.</text>
</comment>
<evidence type="ECO:0008006" key="3">
    <source>
        <dbReference type="Google" id="ProtNLM"/>
    </source>
</evidence>
<dbReference type="SUPFAM" id="SSF56059">
    <property type="entry name" value="Glutathione synthetase ATP-binding domain-like"/>
    <property type="match status" value="1"/>
</dbReference>
<gene>
    <name evidence="1" type="ORF">HNQ39_001684</name>
</gene>
<protein>
    <recommendedName>
        <fullName evidence="3">Circularly permuted type 2 ATP-grasp protein</fullName>
    </recommendedName>
</protein>
<evidence type="ECO:0000313" key="2">
    <source>
        <dbReference type="Proteomes" id="UP000520814"/>
    </source>
</evidence>
<dbReference type="AlphaFoldDB" id="A0A7W9W5S9"/>
<sequence length="388" mass="43318">MIESYRAAYNAAFTPSRYEAFLRRLTELCGEPVPFRCAETPCFFAAETLASMVDVGQALIGQLIANESYLARAAAAIPEAFRVPNTDSAPLFVQADFGLDQNLAPKLVEIQGFPSLYAFQPTLAEAYRDAFEIAPRLSPFFDSGTRESYDAALSQVLCNGHDPREVFLLELAPHAQKTRPDFFLTEKRYGVRTLDVQSVVKRGKQLFAPDGTPIKRLYNRVIVDEVVRKSVPLPFDFRDELEVEWAGHPNWYFLVSKFSLPFLNHPSVPKTQFLSDVTALPEDLENYVLKPLFSFAGLGVSVGPTKEELAAVADPPQWILQERVNFIPTIETPEGPTKVEVRIMFVRVGGTYQAMTSLLRLGRGKMLGVDHNRDSTWIGASAAFIVEN</sequence>
<accession>A0A7W9W5S9</accession>
<keyword evidence="2" id="KW-1185">Reference proteome</keyword>
<organism evidence="1 2">
    <name type="scientific">Armatimonas rosea</name>
    <dbReference type="NCBI Taxonomy" id="685828"/>
    <lineage>
        <taxon>Bacteria</taxon>
        <taxon>Bacillati</taxon>
        <taxon>Armatimonadota</taxon>
        <taxon>Armatimonadia</taxon>
        <taxon>Armatimonadales</taxon>
        <taxon>Armatimonadaceae</taxon>
        <taxon>Armatimonas</taxon>
    </lineage>
</organism>
<dbReference type="EMBL" id="JACHGW010000002">
    <property type="protein sequence ID" value="MBB6049893.1"/>
    <property type="molecule type" value="Genomic_DNA"/>
</dbReference>
<dbReference type="RefSeq" id="WP_184193825.1">
    <property type="nucleotide sequence ID" value="NZ_JACHGW010000002.1"/>
</dbReference>
<evidence type="ECO:0000313" key="1">
    <source>
        <dbReference type="EMBL" id="MBB6049893.1"/>
    </source>
</evidence>
<name>A0A7W9W5S9_ARMRO</name>